<reference evidence="1 2" key="1">
    <citation type="submission" date="2012-10" db="EMBL/GenBank/DDBJ databases">
        <title>Genome sequence of the symbiont of the pentatomidae stink bug Halyomorpha halys.</title>
        <authorList>
            <person name="Kobayashi H."/>
            <person name="Fujii-Muramatsu R."/>
            <person name="Takeishi K."/>
            <person name="Noda H."/>
        </authorList>
    </citation>
    <scope>NUCLEOTIDE SEQUENCE [LARGE SCALE GENOMIC DNA]</scope>
</reference>
<sequence length="123" mass="13513">MSVCGHGIKAITSAFQADDTGSIPVARFIIHTADADIAQLVEHTLGKGEVPSPILGISTMFMFYQFVNSLVAIDTIRLLIQCANVVSDILDSSKHKNHYNVKLYVNLDSHALVYVHYNLINIV</sequence>
<dbReference type="KEGG" id="hhs:HHS_00540"/>
<dbReference type="eggNOG" id="ENOG5033DJ6">
    <property type="taxonomic scope" value="Bacteria"/>
</dbReference>
<dbReference type="EMBL" id="AP012554">
    <property type="protein sequence ID" value="BAO00024.1"/>
    <property type="molecule type" value="Genomic_DNA"/>
</dbReference>
<proteinExistence type="predicted"/>
<dbReference type="Proteomes" id="UP000016900">
    <property type="component" value="Chromosome"/>
</dbReference>
<keyword evidence="2" id="KW-1185">Reference proteome</keyword>
<dbReference type="AlphaFoldDB" id="U3U705"/>
<evidence type="ECO:0000313" key="2">
    <source>
        <dbReference type="Proteomes" id="UP000016900"/>
    </source>
</evidence>
<accession>U3U705</accession>
<gene>
    <name evidence="1" type="ORF">HHS_00540</name>
</gene>
<evidence type="ECO:0000313" key="1">
    <source>
        <dbReference type="EMBL" id="BAO00024.1"/>
    </source>
</evidence>
<organism evidence="1 2">
    <name type="scientific">Candidatus Pantoea carbekii</name>
    <dbReference type="NCBI Taxonomy" id="1235990"/>
    <lineage>
        <taxon>Bacteria</taxon>
        <taxon>Pseudomonadati</taxon>
        <taxon>Pseudomonadota</taxon>
        <taxon>Gammaproteobacteria</taxon>
        <taxon>Enterobacterales</taxon>
        <taxon>Erwiniaceae</taxon>
        <taxon>Pantoea</taxon>
    </lineage>
</organism>
<name>U3U705_9GAMM</name>
<protein>
    <submittedName>
        <fullName evidence="1">Uncharacterized protein</fullName>
    </submittedName>
</protein>